<accession>A0A7G2EKD3</accession>
<keyword evidence="3 8" id="KW-0808">Transferase</keyword>
<feature type="transmembrane region" description="Helical" evidence="8">
    <location>
        <begin position="182"/>
        <end position="204"/>
    </location>
</feature>
<dbReference type="PANTHER" id="PTHR12246">
    <property type="entry name" value="PALMITOYLTRANSFERASE ZDHHC16"/>
    <property type="match status" value="1"/>
</dbReference>
<proteinExistence type="inferred from homology"/>
<evidence type="ECO:0000256" key="7">
    <source>
        <dbReference type="ARBA" id="ARBA00023315"/>
    </source>
</evidence>
<comment type="similarity">
    <text evidence="2 8">Belongs to the DHHC palmitoyltransferase family.</text>
</comment>
<feature type="transmembrane region" description="Helical" evidence="8">
    <location>
        <begin position="43"/>
        <end position="65"/>
    </location>
</feature>
<dbReference type="GO" id="GO:0012505">
    <property type="term" value="C:endomembrane system"/>
    <property type="evidence" value="ECO:0007669"/>
    <property type="project" value="UniProtKB-SubCell"/>
</dbReference>
<dbReference type="AlphaFoldDB" id="A0A7G2EKD3"/>
<dbReference type="EMBL" id="LR881468">
    <property type="protein sequence ID" value="CAD5322506.1"/>
    <property type="molecule type" value="Genomic_DNA"/>
</dbReference>
<comment type="catalytic activity">
    <reaction evidence="8">
        <text>L-cysteinyl-[protein] + hexadecanoyl-CoA = S-hexadecanoyl-L-cysteinyl-[protein] + CoA</text>
        <dbReference type="Rhea" id="RHEA:36683"/>
        <dbReference type="Rhea" id="RHEA-COMP:10131"/>
        <dbReference type="Rhea" id="RHEA-COMP:11032"/>
        <dbReference type="ChEBI" id="CHEBI:29950"/>
        <dbReference type="ChEBI" id="CHEBI:57287"/>
        <dbReference type="ChEBI" id="CHEBI:57379"/>
        <dbReference type="ChEBI" id="CHEBI:74151"/>
        <dbReference type="EC" id="2.3.1.225"/>
    </reaction>
</comment>
<dbReference type="EC" id="2.3.1.225" evidence="8"/>
<keyword evidence="5 8" id="KW-1133">Transmembrane helix</keyword>
<reference evidence="10 11" key="1">
    <citation type="submission" date="2020-09" db="EMBL/GenBank/DDBJ databases">
        <authorList>
            <person name="Ashkenazy H."/>
        </authorList>
    </citation>
    <scope>NUCLEOTIDE SEQUENCE [LARGE SCALE GENOMIC DNA]</scope>
    <source>
        <strain evidence="11">cv. Cdm-0</strain>
    </source>
</reference>
<evidence type="ECO:0000256" key="3">
    <source>
        <dbReference type="ARBA" id="ARBA00022679"/>
    </source>
</evidence>
<feature type="domain" description="Palmitoyltransferase DHHC" evidence="9">
    <location>
        <begin position="95"/>
        <end position="195"/>
    </location>
</feature>
<keyword evidence="6 8" id="KW-0472">Membrane</keyword>
<feature type="transmembrane region" description="Helical" evidence="8">
    <location>
        <begin position="12"/>
        <end position="31"/>
    </location>
</feature>
<dbReference type="InterPro" id="IPR001594">
    <property type="entry name" value="Palmitoyltrfase_DHHC"/>
</dbReference>
<evidence type="ECO:0000256" key="8">
    <source>
        <dbReference type="RuleBase" id="RU079119"/>
    </source>
</evidence>
<comment type="domain">
    <text evidence="8">The DHHC domain is required for palmitoyltransferase activity.</text>
</comment>
<comment type="subcellular location">
    <subcellularLocation>
        <location evidence="1">Endomembrane system</location>
        <topology evidence="1">Multi-pass membrane protein</topology>
    </subcellularLocation>
</comment>
<dbReference type="Proteomes" id="UP000516314">
    <property type="component" value="Chromosome 3"/>
</dbReference>
<dbReference type="Pfam" id="PF01529">
    <property type="entry name" value="DHHC"/>
    <property type="match status" value="1"/>
</dbReference>
<evidence type="ECO:0000313" key="10">
    <source>
        <dbReference type="EMBL" id="CAD5322506.1"/>
    </source>
</evidence>
<gene>
    <name evidence="10" type="ORF">AT9943_LOCUS10514</name>
</gene>
<protein>
    <recommendedName>
        <fullName evidence="8">S-acyltransferase</fullName>
        <ecNumber evidence="8">2.3.1.225</ecNumber>
    </recommendedName>
    <alternativeName>
        <fullName evidence="8">Palmitoyltransferase</fullName>
    </alternativeName>
</protein>
<sequence length="281" mass="31795">MKRKGVGFSLPVTVVMLVIGFIYFASVFTFIDRWFSLTSSPGIANAAAFTALALMCIYNYSIAVFRDPGRVPLNYMPDVEDPESPVHEIKRKGGDLRYCQKCSHFKPPRAHHCRVCKRCVLRMDHHCIWINNCVGHTNYKVFFVFVVYAVTACVYSLVLLVGSLTVEPQDEEEEMGSYLRTIYVISAFLLIPLSIALDIVPLLINFSEIEQYHEGVRAMWLAEKGGQVYKHPYDIGAYENLTLILGPNILSWLCPTSRHIGSGVRFRTAFDSIPDSSETKH</sequence>
<keyword evidence="7 8" id="KW-0012">Acyltransferase</keyword>
<dbReference type="GO" id="GO:0019706">
    <property type="term" value="F:protein-cysteine S-palmitoyltransferase activity"/>
    <property type="evidence" value="ECO:0007669"/>
    <property type="project" value="UniProtKB-EC"/>
</dbReference>
<name>A0A7G2EKD3_ARATH</name>
<organism evidence="10 11">
    <name type="scientific">Arabidopsis thaliana</name>
    <name type="common">Mouse-ear cress</name>
    <dbReference type="NCBI Taxonomy" id="3702"/>
    <lineage>
        <taxon>Eukaryota</taxon>
        <taxon>Viridiplantae</taxon>
        <taxon>Streptophyta</taxon>
        <taxon>Embryophyta</taxon>
        <taxon>Tracheophyta</taxon>
        <taxon>Spermatophyta</taxon>
        <taxon>Magnoliopsida</taxon>
        <taxon>eudicotyledons</taxon>
        <taxon>Gunneridae</taxon>
        <taxon>Pentapetalae</taxon>
        <taxon>rosids</taxon>
        <taxon>malvids</taxon>
        <taxon>Brassicales</taxon>
        <taxon>Brassicaceae</taxon>
        <taxon>Camelineae</taxon>
        <taxon>Arabidopsis</taxon>
    </lineage>
</organism>
<dbReference type="PROSITE" id="PS50216">
    <property type="entry name" value="DHHC"/>
    <property type="match status" value="1"/>
</dbReference>
<feature type="transmembrane region" description="Helical" evidence="8">
    <location>
        <begin position="141"/>
        <end position="162"/>
    </location>
</feature>
<keyword evidence="4 8" id="KW-0812">Transmembrane</keyword>
<evidence type="ECO:0000256" key="1">
    <source>
        <dbReference type="ARBA" id="ARBA00004127"/>
    </source>
</evidence>
<dbReference type="InterPro" id="IPR039859">
    <property type="entry name" value="PFA4/ZDH16/20/ERF2-like"/>
</dbReference>
<evidence type="ECO:0000256" key="4">
    <source>
        <dbReference type="ARBA" id="ARBA00022692"/>
    </source>
</evidence>
<evidence type="ECO:0000256" key="5">
    <source>
        <dbReference type="ARBA" id="ARBA00022989"/>
    </source>
</evidence>
<evidence type="ECO:0000259" key="9">
    <source>
        <dbReference type="Pfam" id="PF01529"/>
    </source>
</evidence>
<evidence type="ECO:0000256" key="2">
    <source>
        <dbReference type="ARBA" id="ARBA00008574"/>
    </source>
</evidence>
<evidence type="ECO:0000313" key="11">
    <source>
        <dbReference type="Proteomes" id="UP000516314"/>
    </source>
</evidence>
<evidence type="ECO:0000256" key="6">
    <source>
        <dbReference type="ARBA" id="ARBA00023136"/>
    </source>
</evidence>